<comment type="caution">
    <text evidence="1">The sequence shown here is derived from an EMBL/GenBank/DDBJ whole genome shotgun (WGS) entry which is preliminary data.</text>
</comment>
<accession>A0ACB0JA63</accession>
<keyword evidence="2" id="KW-1185">Reference proteome</keyword>
<organism evidence="1 2">
    <name type="scientific">Trifolium pratense</name>
    <name type="common">Red clover</name>
    <dbReference type="NCBI Taxonomy" id="57577"/>
    <lineage>
        <taxon>Eukaryota</taxon>
        <taxon>Viridiplantae</taxon>
        <taxon>Streptophyta</taxon>
        <taxon>Embryophyta</taxon>
        <taxon>Tracheophyta</taxon>
        <taxon>Spermatophyta</taxon>
        <taxon>Magnoliopsida</taxon>
        <taxon>eudicotyledons</taxon>
        <taxon>Gunneridae</taxon>
        <taxon>Pentapetalae</taxon>
        <taxon>rosids</taxon>
        <taxon>fabids</taxon>
        <taxon>Fabales</taxon>
        <taxon>Fabaceae</taxon>
        <taxon>Papilionoideae</taxon>
        <taxon>50 kb inversion clade</taxon>
        <taxon>NPAAA clade</taxon>
        <taxon>Hologalegina</taxon>
        <taxon>IRL clade</taxon>
        <taxon>Trifolieae</taxon>
        <taxon>Trifolium</taxon>
    </lineage>
</organism>
<dbReference type="EMBL" id="CASHSV030000024">
    <property type="protein sequence ID" value="CAJ2641943.1"/>
    <property type="molecule type" value="Genomic_DNA"/>
</dbReference>
<reference evidence="1" key="1">
    <citation type="submission" date="2023-10" db="EMBL/GenBank/DDBJ databases">
        <authorList>
            <person name="Rodriguez Cubillos JULIANA M."/>
            <person name="De Vega J."/>
        </authorList>
    </citation>
    <scope>NUCLEOTIDE SEQUENCE</scope>
</reference>
<gene>
    <name evidence="1" type="ORF">MILVUS5_LOCUS11489</name>
</gene>
<evidence type="ECO:0000313" key="2">
    <source>
        <dbReference type="Proteomes" id="UP001177021"/>
    </source>
</evidence>
<sequence length="80" mass="9213">MEFVIFTRFTLFQIIKNIIFFFLKEVEFFCARVLRGGAPFSPNMDLALLIELLCYGSLNSTHFVLCGSLVASISRELYHL</sequence>
<name>A0ACB0JA63_TRIPR</name>
<evidence type="ECO:0000313" key="1">
    <source>
        <dbReference type="EMBL" id="CAJ2641943.1"/>
    </source>
</evidence>
<proteinExistence type="predicted"/>
<dbReference type="Proteomes" id="UP001177021">
    <property type="component" value="Unassembled WGS sequence"/>
</dbReference>
<protein>
    <submittedName>
        <fullName evidence="1">Uncharacterized protein</fullName>
    </submittedName>
</protein>